<dbReference type="SUPFAM" id="SSF56601">
    <property type="entry name" value="beta-lactamase/transpeptidase-like"/>
    <property type="match status" value="1"/>
</dbReference>
<evidence type="ECO:0000256" key="1">
    <source>
        <dbReference type="SAM" id="SignalP"/>
    </source>
</evidence>
<name>A0A2S2DJL3_9BURK</name>
<evidence type="ECO:0000259" key="2">
    <source>
        <dbReference type="Pfam" id="PF00144"/>
    </source>
</evidence>
<organism evidence="3 4">
    <name type="scientific">Massilia oculi</name>
    <dbReference type="NCBI Taxonomy" id="945844"/>
    <lineage>
        <taxon>Bacteria</taxon>
        <taxon>Pseudomonadati</taxon>
        <taxon>Pseudomonadota</taxon>
        <taxon>Betaproteobacteria</taxon>
        <taxon>Burkholderiales</taxon>
        <taxon>Oxalobacteraceae</taxon>
        <taxon>Telluria group</taxon>
        <taxon>Massilia</taxon>
    </lineage>
</organism>
<dbReference type="GO" id="GO:0016787">
    <property type="term" value="F:hydrolase activity"/>
    <property type="evidence" value="ECO:0007669"/>
    <property type="project" value="UniProtKB-KW"/>
</dbReference>
<dbReference type="RefSeq" id="WP_109345900.1">
    <property type="nucleotide sequence ID" value="NZ_CP029343.1"/>
</dbReference>
<proteinExistence type="predicted"/>
<gene>
    <name evidence="3" type="ORF">DIR46_14720</name>
</gene>
<protein>
    <submittedName>
        <fullName evidence="3">Serine hydrolase</fullName>
    </submittedName>
</protein>
<dbReference type="PROSITE" id="PS51257">
    <property type="entry name" value="PROKAR_LIPOPROTEIN"/>
    <property type="match status" value="1"/>
</dbReference>
<keyword evidence="3" id="KW-0378">Hydrolase</keyword>
<evidence type="ECO:0000313" key="3">
    <source>
        <dbReference type="EMBL" id="AWL05565.1"/>
    </source>
</evidence>
<dbReference type="Gene3D" id="3.40.710.10">
    <property type="entry name" value="DD-peptidase/beta-lactamase superfamily"/>
    <property type="match status" value="1"/>
</dbReference>
<dbReference type="AlphaFoldDB" id="A0A2S2DJL3"/>
<evidence type="ECO:0000313" key="4">
    <source>
        <dbReference type="Proteomes" id="UP000245820"/>
    </source>
</evidence>
<sequence length="383" mass="42337">MRALWVAVLSLLVVSCSSASRGPAPGLPDRDVEALMAREKVVGLALALIDEGQVVKVATYGKRNLECDLPLEPDTVMYGASLTKTAFAYMLLQLASEGRLDLDAPLTRLLPRALPDYRLGERRDFSDLAGDERWRRLTPRILLTHAGGFANFRWLEPDEKLRFHFDPGARYAYSAEGMYILQLIVEQGLGLDAGREMQLRVFDRLGMPNTSMRWRPDFAANMADGYTLKGKMEPHDQRSAVTAAGSMDTTIADQARMWAALVRGDGLSPSLRAEMVRPQLPILSAGQFPTLVSRPGAQVAGLAAGLGVVIFQDRSGAGWFKGGHNDSTGNMAICLEARRRCLVMLSNDVRAERIFPEIARLALGENDMPWRWEYGWYGNAPQP</sequence>
<dbReference type="PANTHER" id="PTHR43283:SF18">
    <property type="match status" value="1"/>
</dbReference>
<keyword evidence="1" id="KW-0732">Signal</keyword>
<feature type="domain" description="Beta-lactamase-related" evidence="2">
    <location>
        <begin position="29"/>
        <end position="356"/>
    </location>
</feature>
<dbReference type="KEGG" id="mtim:DIR46_14720"/>
<dbReference type="Proteomes" id="UP000245820">
    <property type="component" value="Chromosome"/>
</dbReference>
<dbReference type="EMBL" id="CP029343">
    <property type="protein sequence ID" value="AWL05565.1"/>
    <property type="molecule type" value="Genomic_DNA"/>
</dbReference>
<keyword evidence="4" id="KW-1185">Reference proteome</keyword>
<feature type="chain" id="PRO_5015529530" evidence="1">
    <location>
        <begin position="20"/>
        <end position="383"/>
    </location>
</feature>
<dbReference type="InterPro" id="IPR050789">
    <property type="entry name" value="Diverse_Enzym_Activities"/>
</dbReference>
<dbReference type="PANTHER" id="PTHR43283">
    <property type="entry name" value="BETA-LACTAMASE-RELATED"/>
    <property type="match status" value="1"/>
</dbReference>
<accession>A0A2S2DJL3</accession>
<feature type="signal peptide" evidence="1">
    <location>
        <begin position="1"/>
        <end position="19"/>
    </location>
</feature>
<dbReference type="InterPro" id="IPR001466">
    <property type="entry name" value="Beta-lactam-related"/>
</dbReference>
<reference evidence="3 4" key="1">
    <citation type="submission" date="2018-05" db="EMBL/GenBank/DDBJ databases">
        <title>Complete genome sequence of Massilia oculi sp. nov. CCUG 43427T (=DSM 26321T), the type strain of M. oculi, and comparison with genome sequences of other Massilia strains.</title>
        <authorList>
            <person name="Zhu B."/>
        </authorList>
    </citation>
    <scope>NUCLEOTIDE SEQUENCE [LARGE SCALE GENOMIC DNA]</scope>
    <source>
        <strain evidence="3 4">CCUG 43427</strain>
    </source>
</reference>
<dbReference type="Pfam" id="PF00144">
    <property type="entry name" value="Beta-lactamase"/>
    <property type="match status" value="1"/>
</dbReference>
<dbReference type="InterPro" id="IPR012338">
    <property type="entry name" value="Beta-lactam/transpept-like"/>
</dbReference>
<dbReference type="OrthoDB" id="9801061at2"/>